<dbReference type="GO" id="GO:0030915">
    <property type="term" value="C:Smc5-Smc6 complex"/>
    <property type="evidence" value="ECO:0007669"/>
    <property type="project" value="TreeGrafter"/>
</dbReference>
<dbReference type="EMBL" id="OB660635">
    <property type="protein sequence ID" value="CAD7225688.1"/>
    <property type="molecule type" value="Genomic_DNA"/>
</dbReference>
<organism evidence="4">
    <name type="scientific">Cyprideis torosa</name>
    <dbReference type="NCBI Taxonomy" id="163714"/>
    <lineage>
        <taxon>Eukaryota</taxon>
        <taxon>Metazoa</taxon>
        <taxon>Ecdysozoa</taxon>
        <taxon>Arthropoda</taxon>
        <taxon>Crustacea</taxon>
        <taxon>Oligostraca</taxon>
        <taxon>Ostracoda</taxon>
        <taxon>Podocopa</taxon>
        <taxon>Podocopida</taxon>
        <taxon>Cytherocopina</taxon>
        <taxon>Cytheroidea</taxon>
        <taxon>Cytherideidae</taxon>
        <taxon>Cyprideis</taxon>
    </lineage>
</organism>
<dbReference type="OrthoDB" id="10254973at2759"/>
<dbReference type="AlphaFoldDB" id="A0A7R8ZJ54"/>
<evidence type="ECO:0000256" key="3">
    <source>
        <dbReference type="ARBA" id="ARBA00023054"/>
    </source>
</evidence>
<dbReference type="GO" id="GO:0005634">
    <property type="term" value="C:nucleus"/>
    <property type="evidence" value="ECO:0007669"/>
    <property type="project" value="TreeGrafter"/>
</dbReference>
<protein>
    <recommendedName>
        <fullName evidence="2">Structural maintenance of chromosomes protein 5</fullName>
    </recommendedName>
</protein>
<reference evidence="4" key="1">
    <citation type="submission" date="2020-11" db="EMBL/GenBank/DDBJ databases">
        <authorList>
            <person name="Tran Van P."/>
        </authorList>
    </citation>
    <scope>NUCLEOTIDE SEQUENCE</scope>
</reference>
<name>A0A7R8ZJ54_9CRUS</name>
<dbReference type="PANTHER" id="PTHR45916:SF1">
    <property type="entry name" value="STRUCTURAL MAINTENANCE OF CHROMOSOMES PROTEIN 5"/>
    <property type="match status" value="1"/>
</dbReference>
<comment type="similarity">
    <text evidence="1">Belongs to the SMC family. SMC5 subfamily.</text>
</comment>
<evidence type="ECO:0000256" key="2">
    <source>
        <dbReference type="ARBA" id="ARBA00018687"/>
    </source>
</evidence>
<proteinExistence type="inferred from homology"/>
<keyword evidence="3" id="KW-0175">Coiled coil</keyword>
<gene>
    <name evidence="4" type="ORF">CTOB1V02_LOCUS3620</name>
</gene>
<dbReference type="SUPFAM" id="SSF52540">
    <property type="entry name" value="P-loop containing nucleoside triphosphate hydrolases"/>
    <property type="match status" value="1"/>
</dbReference>
<evidence type="ECO:0000313" key="4">
    <source>
        <dbReference type="EMBL" id="CAD7225688.1"/>
    </source>
</evidence>
<dbReference type="InterPro" id="IPR027417">
    <property type="entry name" value="P-loop_NTPase"/>
</dbReference>
<accession>A0A7R8ZJ54</accession>
<dbReference type="GO" id="GO:0000724">
    <property type="term" value="P:double-strand break repair via homologous recombination"/>
    <property type="evidence" value="ECO:0007669"/>
    <property type="project" value="TreeGrafter"/>
</dbReference>
<evidence type="ECO:0000256" key="1">
    <source>
        <dbReference type="ARBA" id="ARBA00010171"/>
    </source>
</evidence>
<sequence>MGTLNLILKLQIIKRYDEAKESLSGLEESFRKANENTRLRKEAMEQKKGNWRRGVQELISKIDDNFKRYMQLLRCRGHVSFMEPQDLDDFKNYGITLSVAFRQSEELQRLERHLQSGGEKSVSTVLYMLALQELTEVPFRFVDEINQGMDAFNERKVFEVMSRIACRENCSQYFVLTPKLLPDLKLPAELCVGIVFREGAKCHQTGDPREQQGIDVLDAFIQQY</sequence>
<dbReference type="Gene3D" id="3.40.50.300">
    <property type="entry name" value="P-loop containing nucleotide triphosphate hydrolases"/>
    <property type="match status" value="1"/>
</dbReference>
<dbReference type="PANTHER" id="PTHR45916">
    <property type="entry name" value="STRUCTURAL MAINTENANCE OF CHROMOSOMES PROTEIN 5"/>
    <property type="match status" value="1"/>
</dbReference>
<dbReference type="GO" id="GO:0003697">
    <property type="term" value="F:single-stranded DNA binding"/>
    <property type="evidence" value="ECO:0007669"/>
    <property type="project" value="TreeGrafter"/>
</dbReference>